<dbReference type="InterPro" id="IPR013597">
    <property type="entry name" value="Mat_intron_G2"/>
</dbReference>
<evidence type="ECO:0000259" key="1">
    <source>
        <dbReference type="Pfam" id="PF08388"/>
    </source>
</evidence>
<gene>
    <name evidence="2" type="ORF">BN12_60031</name>
</gene>
<feature type="domain" description="Group II intron maturase-specific" evidence="1">
    <location>
        <begin position="3"/>
        <end position="54"/>
    </location>
</feature>
<sequence length="103" mass="12662">MLIRLNQIMRGWSNYFKHAVAKHTFHALSHFVWWRVVRWLRTLHRWKWKDVRRRFTTPDGRWKPITVDGIELFNLESVPVTRYRYRGNTIPNPWTLHDHAITA</sequence>
<comment type="caution">
    <text evidence="2">The sequence shown here is derived from an EMBL/GenBank/DDBJ whole genome shotgun (WGS) entry which is preliminary data.</text>
</comment>
<organism evidence="2 3">
    <name type="scientific">Nostocoides japonicum T1-X7</name>
    <dbReference type="NCBI Taxonomy" id="1194083"/>
    <lineage>
        <taxon>Bacteria</taxon>
        <taxon>Bacillati</taxon>
        <taxon>Actinomycetota</taxon>
        <taxon>Actinomycetes</taxon>
        <taxon>Micrococcales</taxon>
        <taxon>Intrasporangiaceae</taxon>
        <taxon>Nostocoides</taxon>
    </lineage>
</organism>
<dbReference type="EMBL" id="CAJB01000392">
    <property type="protein sequence ID" value="CCH79825.1"/>
    <property type="molecule type" value="Genomic_DNA"/>
</dbReference>
<accession>A0A077M703</accession>
<proteinExistence type="predicted"/>
<dbReference type="EC" id="2.7.7.49" evidence="2"/>
<keyword evidence="2" id="KW-0548">Nucleotidyltransferase</keyword>
<keyword evidence="2" id="KW-0808">Transferase</keyword>
<evidence type="ECO:0000313" key="3">
    <source>
        <dbReference type="Proteomes" id="UP000035721"/>
    </source>
</evidence>
<dbReference type="Proteomes" id="UP000035721">
    <property type="component" value="Unassembled WGS sequence"/>
</dbReference>
<dbReference type="Pfam" id="PF08388">
    <property type="entry name" value="GIIM"/>
    <property type="match status" value="1"/>
</dbReference>
<reference evidence="2 3" key="1">
    <citation type="journal article" date="2013" name="ISME J.">
        <title>A metabolic model for members of the genus Tetrasphaera involved in enhanced biological phosphorus removal.</title>
        <authorList>
            <person name="Kristiansen R."/>
            <person name="Nguyen H.T.T."/>
            <person name="Saunders A.M."/>
            <person name="Nielsen J.L."/>
            <person name="Wimmer R."/>
            <person name="Le V.Q."/>
            <person name="McIlroy S.J."/>
            <person name="Petrovski S."/>
            <person name="Seviour R.J."/>
            <person name="Calteau A."/>
            <person name="Nielsen K.L."/>
            <person name="Nielsen P.H."/>
        </authorList>
    </citation>
    <scope>NUCLEOTIDE SEQUENCE [LARGE SCALE GENOMIC DNA]</scope>
    <source>
        <strain evidence="2 3">T1-X7</strain>
    </source>
</reference>
<keyword evidence="3" id="KW-1185">Reference proteome</keyword>
<evidence type="ECO:0000313" key="2">
    <source>
        <dbReference type="EMBL" id="CCH79825.1"/>
    </source>
</evidence>
<protein>
    <submittedName>
        <fullName evidence="2">RNA-directed DNA polymerase</fullName>
        <ecNumber evidence="2">2.7.7.49</ecNumber>
    </submittedName>
</protein>
<name>A0A077M703_9MICO</name>
<dbReference type="GO" id="GO:0003964">
    <property type="term" value="F:RNA-directed DNA polymerase activity"/>
    <property type="evidence" value="ECO:0007669"/>
    <property type="project" value="UniProtKB-KW"/>
</dbReference>
<keyword evidence="2" id="KW-0695">RNA-directed DNA polymerase</keyword>
<dbReference type="AlphaFoldDB" id="A0A077M703"/>